<reference evidence="1" key="1">
    <citation type="submission" date="2021-01" db="EMBL/GenBank/DDBJ databases">
        <authorList>
            <person name="Corre E."/>
            <person name="Pelletier E."/>
            <person name="Niang G."/>
            <person name="Scheremetjew M."/>
            <person name="Finn R."/>
            <person name="Kale V."/>
            <person name="Holt S."/>
            <person name="Cochrane G."/>
            <person name="Meng A."/>
            <person name="Brown T."/>
            <person name="Cohen L."/>
        </authorList>
    </citation>
    <scope>NUCLEOTIDE SEQUENCE</scope>
    <source>
        <strain evidence="1">SAG 11-49</strain>
    </source>
</reference>
<proteinExistence type="predicted"/>
<evidence type="ECO:0000313" key="1">
    <source>
        <dbReference type="EMBL" id="CAD8692758.1"/>
    </source>
</evidence>
<accession>A0A7S0WZE9</accession>
<sequence length="150" mass="16831">MGRRALQLTFKNVTVECYIHVTAYLTPFADPPRLMVQLMTIEEDHQFGPLYGVASVNLPDLPAPPANAFYCKTWSENEGLLEQMEAQGAVRVLERGGVPVNQWGSRAVLCELAWGGADMEVDIPPREQRARQAEDSERFLAHTYVMHLGM</sequence>
<dbReference type="EMBL" id="HBFB01030331">
    <property type="protein sequence ID" value="CAD8692758.1"/>
    <property type="molecule type" value="Transcribed_RNA"/>
</dbReference>
<dbReference type="AlphaFoldDB" id="A0A7S0WZE9"/>
<name>A0A7S0WZE9_9CHLO</name>
<protein>
    <submittedName>
        <fullName evidence="1">Uncharacterized protein</fullName>
    </submittedName>
</protein>
<gene>
    <name evidence="1" type="ORF">CLEI1391_LOCUS16941</name>
</gene>
<organism evidence="1">
    <name type="scientific">Chlamydomonas leiostraca</name>
    <dbReference type="NCBI Taxonomy" id="1034604"/>
    <lineage>
        <taxon>Eukaryota</taxon>
        <taxon>Viridiplantae</taxon>
        <taxon>Chlorophyta</taxon>
        <taxon>core chlorophytes</taxon>
        <taxon>Chlorophyceae</taxon>
        <taxon>CS clade</taxon>
        <taxon>Chlamydomonadales</taxon>
        <taxon>Chlamydomonadaceae</taxon>
        <taxon>Chlamydomonas</taxon>
    </lineage>
</organism>